<keyword evidence="3" id="KW-1185">Reference proteome</keyword>
<keyword evidence="1" id="KW-0472">Membrane</keyword>
<evidence type="ECO:0000313" key="2">
    <source>
        <dbReference type="EMBL" id="NGN97276.1"/>
    </source>
</evidence>
<accession>A0A6M1RAW3</accession>
<name>A0A6M1RAW3_9GAMM</name>
<feature type="transmembrane region" description="Helical" evidence="1">
    <location>
        <begin position="30"/>
        <end position="49"/>
    </location>
</feature>
<reference evidence="2 3" key="1">
    <citation type="submission" date="2020-02" db="EMBL/GenBank/DDBJ databases">
        <title>The draft genome of Grimontia sedimenta sp. nov., isolated from benthic sediments near coral reefs south of Kuwait.</title>
        <authorList>
            <person name="Mahmoud H.M."/>
            <person name="Jose L."/>
            <person name="Eapen S."/>
        </authorList>
    </citation>
    <scope>NUCLEOTIDE SEQUENCE [LARGE SCALE GENOMIC DNA]</scope>
    <source>
        <strain evidence="2 3">S25</strain>
    </source>
</reference>
<organism evidence="2 3">
    <name type="scientific">Grimontia sedimenti</name>
    <dbReference type="NCBI Taxonomy" id="2711294"/>
    <lineage>
        <taxon>Bacteria</taxon>
        <taxon>Pseudomonadati</taxon>
        <taxon>Pseudomonadota</taxon>
        <taxon>Gammaproteobacteria</taxon>
        <taxon>Vibrionales</taxon>
        <taxon>Vibrionaceae</taxon>
        <taxon>Grimontia</taxon>
    </lineage>
</organism>
<sequence>MSWFLCSFNWTKNRCVDCGVLHEFTGRRKLVTGLTVFLAIIGMQLLGAFVHASLALFLAGCVFAFSIIAIFPGQHQLDSKDKLNIAKNITSE</sequence>
<keyword evidence="1" id="KW-1133">Transmembrane helix</keyword>
<proteinExistence type="predicted"/>
<dbReference type="RefSeq" id="WP_165012278.1">
    <property type="nucleotide sequence ID" value="NZ_JAALDL010000003.1"/>
</dbReference>
<keyword evidence="1" id="KW-0812">Transmembrane</keyword>
<evidence type="ECO:0000313" key="3">
    <source>
        <dbReference type="Proteomes" id="UP000473008"/>
    </source>
</evidence>
<evidence type="ECO:0000256" key="1">
    <source>
        <dbReference type="SAM" id="Phobius"/>
    </source>
</evidence>
<protein>
    <submittedName>
        <fullName evidence="2">Uncharacterized protein</fullName>
    </submittedName>
</protein>
<dbReference type="AlphaFoldDB" id="A0A6M1RAW3"/>
<dbReference type="Proteomes" id="UP000473008">
    <property type="component" value="Unassembled WGS sequence"/>
</dbReference>
<dbReference type="EMBL" id="JAALDL010000003">
    <property type="protein sequence ID" value="NGN97276.1"/>
    <property type="molecule type" value="Genomic_DNA"/>
</dbReference>
<feature type="transmembrane region" description="Helical" evidence="1">
    <location>
        <begin position="55"/>
        <end position="73"/>
    </location>
</feature>
<gene>
    <name evidence="2" type="ORF">G5S52_06265</name>
</gene>
<comment type="caution">
    <text evidence="2">The sequence shown here is derived from an EMBL/GenBank/DDBJ whole genome shotgun (WGS) entry which is preliminary data.</text>
</comment>